<comment type="caution">
    <text evidence="2">The sequence shown here is derived from an EMBL/GenBank/DDBJ whole genome shotgun (WGS) entry which is preliminary data.</text>
</comment>
<organism evidence="2">
    <name type="scientific">Tanacetum cinerariifolium</name>
    <name type="common">Dalmatian daisy</name>
    <name type="synonym">Chrysanthemum cinerariifolium</name>
    <dbReference type="NCBI Taxonomy" id="118510"/>
    <lineage>
        <taxon>Eukaryota</taxon>
        <taxon>Viridiplantae</taxon>
        <taxon>Streptophyta</taxon>
        <taxon>Embryophyta</taxon>
        <taxon>Tracheophyta</taxon>
        <taxon>Spermatophyta</taxon>
        <taxon>Magnoliopsida</taxon>
        <taxon>eudicotyledons</taxon>
        <taxon>Gunneridae</taxon>
        <taxon>Pentapetalae</taxon>
        <taxon>asterids</taxon>
        <taxon>campanulids</taxon>
        <taxon>Asterales</taxon>
        <taxon>Asteraceae</taxon>
        <taxon>Asteroideae</taxon>
        <taxon>Anthemideae</taxon>
        <taxon>Anthemidinae</taxon>
        <taxon>Tanacetum</taxon>
    </lineage>
</organism>
<dbReference type="Pfam" id="PF14223">
    <property type="entry name" value="Retrotran_gag_2"/>
    <property type="match status" value="1"/>
</dbReference>
<evidence type="ECO:0000256" key="1">
    <source>
        <dbReference type="SAM" id="MobiDB-lite"/>
    </source>
</evidence>
<name>A0A699JW66_TANCI</name>
<evidence type="ECO:0000313" key="2">
    <source>
        <dbReference type="EMBL" id="GFA61300.1"/>
    </source>
</evidence>
<feature type="region of interest" description="Disordered" evidence="1">
    <location>
        <begin position="111"/>
        <end position="139"/>
    </location>
</feature>
<accession>A0A699JW66</accession>
<gene>
    <name evidence="2" type="ORF">Tci_633272</name>
</gene>
<protein>
    <submittedName>
        <fullName evidence="2">Zinc finger, CCHC-type</fullName>
    </submittedName>
</protein>
<sequence>MFEKQARVERFDLIQTFHACKQEEGKSVSQYVLKMKGYVEQLERLGYVLQQDLSVGLILNGLTNDFIRFLRNYNMHNIGKTIGELHALLIKYEKGLPKKAVTPQVMAIQGGRIQKANKKSQNAKGKGKRKGKGKDKSYI</sequence>
<proteinExistence type="predicted"/>
<dbReference type="AlphaFoldDB" id="A0A699JW66"/>
<feature type="non-terminal residue" evidence="2">
    <location>
        <position position="139"/>
    </location>
</feature>
<dbReference type="EMBL" id="BKCJ010455142">
    <property type="protein sequence ID" value="GFA61300.1"/>
    <property type="molecule type" value="Genomic_DNA"/>
</dbReference>
<reference evidence="2" key="1">
    <citation type="journal article" date="2019" name="Sci. Rep.">
        <title>Draft genome of Tanacetum cinerariifolium, the natural source of mosquito coil.</title>
        <authorList>
            <person name="Yamashiro T."/>
            <person name="Shiraishi A."/>
            <person name="Satake H."/>
            <person name="Nakayama K."/>
        </authorList>
    </citation>
    <scope>NUCLEOTIDE SEQUENCE</scope>
</reference>